<evidence type="ECO:0000256" key="1">
    <source>
        <dbReference type="SAM" id="MobiDB-lite"/>
    </source>
</evidence>
<organism evidence="2 3">
    <name type="scientific">Lithospermum erythrorhizon</name>
    <name type="common">Purple gromwell</name>
    <name type="synonym">Lithospermum officinale var. erythrorhizon</name>
    <dbReference type="NCBI Taxonomy" id="34254"/>
    <lineage>
        <taxon>Eukaryota</taxon>
        <taxon>Viridiplantae</taxon>
        <taxon>Streptophyta</taxon>
        <taxon>Embryophyta</taxon>
        <taxon>Tracheophyta</taxon>
        <taxon>Spermatophyta</taxon>
        <taxon>Magnoliopsida</taxon>
        <taxon>eudicotyledons</taxon>
        <taxon>Gunneridae</taxon>
        <taxon>Pentapetalae</taxon>
        <taxon>asterids</taxon>
        <taxon>lamiids</taxon>
        <taxon>Boraginales</taxon>
        <taxon>Boraginaceae</taxon>
        <taxon>Boraginoideae</taxon>
        <taxon>Lithospermeae</taxon>
        <taxon>Lithospermum</taxon>
    </lineage>
</organism>
<dbReference type="AlphaFoldDB" id="A0AAV3PIM0"/>
<keyword evidence="3" id="KW-1185">Reference proteome</keyword>
<name>A0AAV3PIM0_LITER</name>
<evidence type="ECO:0000313" key="3">
    <source>
        <dbReference type="Proteomes" id="UP001454036"/>
    </source>
</evidence>
<protein>
    <submittedName>
        <fullName evidence="2">Uncharacterized protein</fullName>
    </submittedName>
</protein>
<proteinExistence type="predicted"/>
<evidence type="ECO:0000313" key="2">
    <source>
        <dbReference type="EMBL" id="GAA0151110.1"/>
    </source>
</evidence>
<gene>
    <name evidence="2" type="ORF">LIER_09901</name>
</gene>
<reference evidence="2 3" key="1">
    <citation type="submission" date="2024-01" db="EMBL/GenBank/DDBJ databases">
        <title>The complete chloroplast genome sequence of Lithospermum erythrorhizon: insights into the phylogenetic relationship among Boraginaceae species and the maternal lineages of purple gromwells.</title>
        <authorList>
            <person name="Okada T."/>
            <person name="Watanabe K."/>
        </authorList>
    </citation>
    <scope>NUCLEOTIDE SEQUENCE [LARGE SCALE GENOMIC DNA]</scope>
</reference>
<dbReference type="EMBL" id="BAABME010001717">
    <property type="protein sequence ID" value="GAA0151110.1"/>
    <property type="molecule type" value="Genomic_DNA"/>
</dbReference>
<dbReference type="Proteomes" id="UP001454036">
    <property type="component" value="Unassembled WGS sequence"/>
</dbReference>
<feature type="compositionally biased region" description="Basic and acidic residues" evidence="1">
    <location>
        <begin position="7"/>
        <end position="21"/>
    </location>
</feature>
<comment type="caution">
    <text evidence="2">The sequence shown here is derived from an EMBL/GenBank/DDBJ whole genome shotgun (WGS) entry which is preliminary data.</text>
</comment>
<feature type="region of interest" description="Disordered" evidence="1">
    <location>
        <begin position="1"/>
        <end position="21"/>
    </location>
</feature>
<sequence length="66" mass="7525">MMGRPLNVEKDSFRPKEENEKDLGTEVPYLGALMYLANCYLSDPHNGKSQTGYVFTYGDTAISWKF</sequence>
<accession>A0AAV3PIM0</accession>